<reference evidence="3" key="1">
    <citation type="submission" date="2023-07" db="EMBL/GenBank/DDBJ databases">
        <title>Study on multiphase classification of strain Alteromonas salexigens isolated from the Yellow Sea.</title>
        <authorList>
            <person name="Sun L."/>
        </authorList>
    </citation>
    <scope>NUCLEOTIDE SEQUENCE [LARGE SCALE GENOMIC DNA]</scope>
    <source>
        <strain evidence="3">ASW11-19</strain>
    </source>
</reference>
<evidence type="ECO:0000313" key="2">
    <source>
        <dbReference type="EMBL" id="MCU7553402.1"/>
    </source>
</evidence>
<name>A0ABT2VJJ3_9ALTE</name>
<dbReference type="InterPro" id="IPR050816">
    <property type="entry name" value="Flavin-dep_Halogenase_NPB"/>
</dbReference>
<sequence length="523" mass="57885">MNSQNNPELQRHVVVVGGGAAGWLTAAIIAAEHNVKSNPHVSVTLVESPDVKILGVGEGTWPTMRDTLRKIGIAEDDFLLQCDASFKQGTCFRQWVTNTDDDCYYHPFDLPAGFFDADIVPWWQSTQPKARFAELFSTQPALCAQHKAPKQAQTPPYAAVANYGYHLDANKFAELLKTHSIEALGVRYVRDHIDIVHTDATGVITELQGREGAIAGSLFIDCSGFAARLIGQHYKVDLEPVTALKNNSAMAVQAPYADSTTPIQSATVSTARQAGWIWDIGLPTRKGVGYVYSSEHTDDEIARATLLEYLKADAASAPVHEDAIRKISFTPGYRTTPWLHNCVAVGTSAGFLEPLEASALVMIELAANDIARLLPAPGAHMTLAAEQFNQKMNARWARIVDFLKLHYVLSERRDTSYWQAMTDIESASPQLQAWLTLWQTRPPHADDFIYNNEIFPVASYLYILFGMGYKGQVDEGRFNQARLRAAESAIRHSHQRQQQQLTGLPDNRALLDQLTARATHQAS</sequence>
<protein>
    <submittedName>
        <fullName evidence="2">Tryptophan 7-halogenase</fullName>
    </submittedName>
</protein>
<dbReference type="InterPro" id="IPR006905">
    <property type="entry name" value="Flavin_halogenase"/>
</dbReference>
<dbReference type="Proteomes" id="UP001209257">
    <property type="component" value="Unassembled WGS sequence"/>
</dbReference>
<dbReference type="RefSeq" id="WP_262992101.1">
    <property type="nucleotide sequence ID" value="NZ_JAOTJC010000004.1"/>
</dbReference>
<dbReference type="PIRSF" id="PIRSF011396">
    <property type="entry name" value="Trp_halogenase"/>
    <property type="match status" value="1"/>
</dbReference>
<dbReference type="InterPro" id="IPR036188">
    <property type="entry name" value="FAD/NAD-bd_sf"/>
</dbReference>
<dbReference type="PANTHER" id="PTHR43747">
    <property type="entry name" value="FAD-BINDING PROTEIN"/>
    <property type="match status" value="1"/>
</dbReference>
<comment type="caution">
    <text evidence="2">The sequence shown here is derived from an EMBL/GenBank/DDBJ whole genome shotgun (WGS) entry which is preliminary data.</text>
</comment>
<dbReference type="EMBL" id="JAOTJC010000004">
    <property type="protein sequence ID" value="MCU7553402.1"/>
    <property type="molecule type" value="Genomic_DNA"/>
</dbReference>
<dbReference type="Pfam" id="PF04820">
    <property type="entry name" value="Trp_halogenase"/>
    <property type="match status" value="1"/>
</dbReference>
<dbReference type="PANTHER" id="PTHR43747:SF4">
    <property type="entry name" value="FLAVIN-DEPENDENT TRYPTOPHAN HALOGENASE"/>
    <property type="match status" value="1"/>
</dbReference>
<dbReference type="InterPro" id="IPR033856">
    <property type="entry name" value="Trp_halogen"/>
</dbReference>
<accession>A0ABT2VJJ3</accession>
<evidence type="ECO:0000256" key="1">
    <source>
        <dbReference type="SAM" id="Phobius"/>
    </source>
</evidence>
<keyword evidence="1" id="KW-0812">Transmembrane</keyword>
<gene>
    <name evidence="2" type="ORF">OCL06_02180</name>
</gene>
<evidence type="ECO:0000313" key="3">
    <source>
        <dbReference type="Proteomes" id="UP001209257"/>
    </source>
</evidence>
<dbReference type="Gene3D" id="3.50.50.60">
    <property type="entry name" value="FAD/NAD(P)-binding domain"/>
    <property type="match status" value="1"/>
</dbReference>
<proteinExistence type="predicted"/>
<feature type="transmembrane region" description="Helical" evidence="1">
    <location>
        <begin position="12"/>
        <end position="31"/>
    </location>
</feature>
<keyword evidence="1" id="KW-0472">Membrane</keyword>
<organism evidence="2 3">
    <name type="scientific">Alteromonas salexigens</name>
    <dbReference type="NCBI Taxonomy" id="2982530"/>
    <lineage>
        <taxon>Bacteria</taxon>
        <taxon>Pseudomonadati</taxon>
        <taxon>Pseudomonadota</taxon>
        <taxon>Gammaproteobacteria</taxon>
        <taxon>Alteromonadales</taxon>
        <taxon>Alteromonadaceae</taxon>
        <taxon>Alteromonas/Salinimonas group</taxon>
        <taxon>Alteromonas</taxon>
    </lineage>
</organism>
<keyword evidence="3" id="KW-1185">Reference proteome</keyword>
<dbReference type="SUPFAM" id="SSF51905">
    <property type="entry name" value="FAD/NAD(P)-binding domain"/>
    <property type="match status" value="1"/>
</dbReference>
<keyword evidence="1" id="KW-1133">Transmembrane helix</keyword>